<dbReference type="PROSITE" id="PS50860">
    <property type="entry name" value="AA_TRNA_LIGASE_II_ALA"/>
    <property type="match status" value="1"/>
</dbReference>
<keyword evidence="11" id="KW-0030">Aminoacyl-tRNA synthetase</keyword>
<dbReference type="SUPFAM" id="SSF50447">
    <property type="entry name" value="Translation proteins"/>
    <property type="match status" value="1"/>
</dbReference>
<evidence type="ECO:0000256" key="3">
    <source>
        <dbReference type="ARBA" id="ARBA00017959"/>
    </source>
</evidence>
<evidence type="ECO:0000313" key="13">
    <source>
        <dbReference type="EMBL" id="QEE14548.1"/>
    </source>
</evidence>
<dbReference type="Gene3D" id="2.40.30.130">
    <property type="match status" value="1"/>
</dbReference>
<sequence length="405" mass="46347">MLTEKLYYKNAYQKEFTSKVLEVLELKGKYGIILEKTCFYPEGGGQLGDIGKLDKIPVLDTQIKDGEIIHITEKTLEIGKKIKGKIDWARRYKFMQNHTAQHILSESFLKELGGETFSVHLGEHSLTLDVGLSKLKWEDVHKVENLANKIISENRHIDIHWVGNDELDKFPLRKKPKVNENIRIVEVGKFDYSPCGGTHLKSSVELGPIKVLKWIKIKNGFRVDFICGERALSDYQWKNKMISEIAEFLAVKKKDLKDTVEKLFEDNKIQRKHIEELQFNELKEKFNNEINQSQRIEGIPVVKLIFNDGNFKIIRKIVTDLIEDEICIILTANIVDNKVNLIFARSSKGHENQVEMNTLLKLFASKIGGKGGGKPNFAQGGGNVDGLEEVFDLILEKIEEDLKKT</sequence>
<reference evidence="13 14" key="1">
    <citation type="journal article" date="2020" name="Nature">
        <title>Isolation of an archaeon at the prokaryote-eukaryote interface.</title>
        <authorList>
            <person name="Imachi H."/>
            <person name="Nobu M.K."/>
            <person name="Nakahara N."/>
            <person name="Morono Y."/>
            <person name="Ogawara M."/>
            <person name="Takaki Y."/>
            <person name="Takano Y."/>
            <person name="Uematsu K."/>
            <person name="Ikuta T."/>
            <person name="Ito M."/>
            <person name="Matsui Y."/>
            <person name="Miyazaki M."/>
            <person name="Murata K."/>
            <person name="Saito Y."/>
            <person name="Sakai S."/>
            <person name="Song C."/>
            <person name="Tasumi E."/>
            <person name="Yamanaka Y."/>
            <person name="Yamaguchi T."/>
            <person name="Kamagata Y."/>
            <person name="Tamaki H."/>
            <person name="Takai K."/>
        </authorList>
    </citation>
    <scope>NUCLEOTIDE SEQUENCE [LARGE SCALE GENOMIC DNA]</scope>
    <source>
        <strain evidence="13 14">MK-D1</strain>
    </source>
</reference>
<dbReference type="SUPFAM" id="SSF55186">
    <property type="entry name" value="ThrRS/AlaRS common domain"/>
    <property type="match status" value="1"/>
</dbReference>
<evidence type="ECO:0000259" key="12">
    <source>
        <dbReference type="PROSITE" id="PS50860"/>
    </source>
</evidence>
<dbReference type="GO" id="GO:0005524">
    <property type="term" value="F:ATP binding"/>
    <property type="evidence" value="ECO:0007669"/>
    <property type="project" value="UniProtKB-KW"/>
</dbReference>
<dbReference type="Proteomes" id="UP000321408">
    <property type="component" value="Chromosome"/>
</dbReference>
<evidence type="ECO:0000256" key="7">
    <source>
        <dbReference type="ARBA" id="ARBA00022833"/>
    </source>
</evidence>
<dbReference type="GO" id="GO:0002161">
    <property type="term" value="F:aminoacyl-tRNA deacylase activity"/>
    <property type="evidence" value="ECO:0007669"/>
    <property type="project" value="TreeGrafter"/>
</dbReference>
<protein>
    <recommendedName>
        <fullName evidence="3">Alanine--tRNA ligase</fullName>
        <ecNumber evidence="2">6.1.1.7</ecNumber>
    </recommendedName>
</protein>
<keyword evidence="7" id="KW-0862">Zinc</keyword>
<evidence type="ECO:0000256" key="4">
    <source>
        <dbReference type="ARBA" id="ARBA00022555"/>
    </source>
</evidence>
<comment type="similarity">
    <text evidence="1">Belongs to the class-II aminoacyl-tRNA synthetase family.</text>
</comment>
<dbReference type="GO" id="GO:0006419">
    <property type="term" value="P:alanyl-tRNA aminoacylation"/>
    <property type="evidence" value="ECO:0007669"/>
    <property type="project" value="InterPro"/>
</dbReference>
<dbReference type="Pfam" id="PF01411">
    <property type="entry name" value="tRNA-synt_2c"/>
    <property type="match status" value="1"/>
</dbReference>
<dbReference type="Pfam" id="PF07973">
    <property type="entry name" value="tRNA_SAD"/>
    <property type="match status" value="1"/>
</dbReference>
<keyword evidence="10" id="KW-0648">Protein biosynthesis</keyword>
<dbReference type="RefSeq" id="WP_147661499.1">
    <property type="nucleotide sequence ID" value="NZ_CP042905.2"/>
</dbReference>
<dbReference type="EMBL" id="CP042905">
    <property type="protein sequence ID" value="QEE14548.1"/>
    <property type="molecule type" value="Genomic_DNA"/>
</dbReference>
<evidence type="ECO:0000256" key="5">
    <source>
        <dbReference type="ARBA" id="ARBA00022598"/>
    </source>
</evidence>
<dbReference type="OrthoDB" id="11392at2157"/>
<dbReference type="GO" id="GO:0004813">
    <property type="term" value="F:alanine-tRNA ligase activity"/>
    <property type="evidence" value="ECO:0007669"/>
    <property type="project" value="UniProtKB-EC"/>
</dbReference>
<feature type="domain" description="Alanyl-transfer RNA synthetases family profile" evidence="12">
    <location>
        <begin position="1"/>
        <end position="237"/>
    </location>
</feature>
<keyword evidence="14" id="KW-1185">Reference proteome</keyword>
<evidence type="ECO:0000256" key="9">
    <source>
        <dbReference type="ARBA" id="ARBA00022884"/>
    </source>
</evidence>
<evidence type="ECO:0000256" key="8">
    <source>
        <dbReference type="ARBA" id="ARBA00022840"/>
    </source>
</evidence>
<keyword evidence="8" id="KW-0067">ATP-binding</keyword>
<dbReference type="PANTHER" id="PTHR11777:SF9">
    <property type="entry name" value="ALANINE--TRNA LIGASE, CYTOPLASMIC"/>
    <property type="match status" value="1"/>
</dbReference>
<dbReference type="InterPro" id="IPR018163">
    <property type="entry name" value="Thr/Ala-tRNA-synth_IIc_edit"/>
</dbReference>
<dbReference type="Gene3D" id="3.10.310.40">
    <property type="match status" value="1"/>
</dbReference>
<evidence type="ECO:0000256" key="1">
    <source>
        <dbReference type="ARBA" id="ARBA00008226"/>
    </source>
</evidence>
<accession>A0A5B9D5Y8</accession>
<dbReference type="FunFam" id="3.10.310.40:FF:000001">
    <property type="entry name" value="Alanine--tRNA ligase"/>
    <property type="match status" value="1"/>
</dbReference>
<dbReference type="InterPro" id="IPR012947">
    <property type="entry name" value="tRNA_SAD"/>
</dbReference>
<evidence type="ECO:0000256" key="10">
    <source>
        <dbReference type="ARBA" id="ARBA00022917"/>
    </source>
</evidence>
<dbReference type="InterPro" id="IPR003156">
    <property type="entry name" value="DHHA1_dom"/>
</dbReference>
<keyword evidence="6" id="KW-0547">Nucleotide-binding</keyword>
<evidence type="ECO:0000256" key="6">
    <source>
        <dbReference type="ARBA" id="ARBA00022741"/>
    </source>
</evidence>
<organism evidence="13 14">
    <name type="scientific">Promethearchaeum syntrophicum</name>
    <dbReference type="NCBI Taxonomy" id="2594042"/>
    <lineage>
        <taxon>Archaea</taxon>
        <taxon>Promethearchaeati</taxon>
        <taxon>Promethearchaeota</taxon>
        <taxon>Promethearchaeia</taxon>
        <taxon>Promethearchaeales</taxon>
        <taxon>Promethearchaeaceae</taxon>
        <taxon>Promethearchaeum</taxon>
    </lineage>
</organism>
<reference evidence="13 14" key="2">
    <citation type="journal article" date="2024" name="Int. J. Syst. Evol. Microbiol.">
        <title>Promethearchaeum syntrophicum gen. nov., sp. nov., an anaerobic, obligately syntrophic archaeon, the first isolate of the lineage 'Asgard' archaea, and proposal of the new archaeal phylum Promethearchaeota phyl. nov. and kingdom Promethearchaeati regn. nov.</title>
        <authorList>
            <person name="Imachi H."/>
            <person name="Nobu M.K."/>
            <person name="Kato S."/>
            <person name="Takaki Y."/>
            <person name="Miyazaki M."/>
            <person name="Miyata M."/>
            <person name="Ogawara M."/>
            <person name="Saito Y."/>
            <person name="Sakai S."/>
            <person name="Tahara Y.O."/>
            <person name="Takano Y."/>
            <person name="Tasumi E."/>
            <person name="Uematsu K."/>
            <person name="Yoshimura T."/>
            <person name="Itoh T."/>
            <person name="Ohkuma M."/>
            <person name="Takai K."/>
        </authorList>
    </citation>
    <scope>NUCLEOTIDE SEQUENCE [LARGE SCALE GENOMIC DNA]</scope>
    <source>
        <strain evidence="13 14">MK-D1</strain>
    </source>
</reference>
<dbReference type="PANTHER" id="PTHR11777">
    <property type="entry name" value="ALANYL-TRNA SYNTHETASE"/>
    <property type="match status" value="1"/>
</dbReference>
<name>A0A5B9D5Y8_9ARCH</name>
<dbReference type="GeneID" id="41328364"/>
<evidence type="ECO:0000256" key="11">
    <source>
        <dbReference type="ARBA" id="ARBA00023146"/>
    </source>
</evidence>
<keyword evidence="9" id="KW-0694">RNA-binding</keyword>
<proteinExistence type="inferred from homology"/>
<dbReference type="Pfam" id="PF02272">
    <property type="entry name" value="DHHA1"/>
    <property type="match status" value="1"/>
</dbReference>
<evidence type="ECO:0000313" key="14">
    <source>
        <dbReference type="Proteomes" id="UP000321408"/>
    </source>
</evidence>
<dbReference type="GO" id="GO:0000049">
    <property type="term" value="F:tRNA binding"/>
    <property type="evidence" value="ECO:0007669"/>
    <property type="project" value="UniProtKB-KW"/>
</dbReference>
<keyword evidence="4" id="KW-0820">tRNA-binding</keyword>
<dbReference type="EC" id="6.1.1.7" evidence="2"/>
<dbReference type="KEGG" id="psyt:DSAG12_00361"/>
<dbReference type="InterPro" id="IPR009000">
    <property type="entry name" value="Transl_B-barrel_sf"/>
</dbReference>
<dbReference type="InterPro" id="IPR050058">
    <property type="entry name" value="Ala-tRNA_ligase"/>
</dbReference>
<gene>
    <name evidence="13" type="ORF">DSAG12_00361</name>
</gene>
<dbReference type="Gene3D" id="3.30.980.10">
    <property type="entry name" value="Threonyl-trna Synthetase, Chain A, domain 2"/>
    <property type="match status" value="1"/>
</dbReference>
<keyword evidence="5" id="KW-0436">Ligase</keyword>
<dbReference type="InterPro" id="IPR018165">
    <property type="entry name" value="Ala-tRNA-synth_IIc_core"/>
</dbReference>
<evidence type="ECO:0000256" key="2">
    <source>
        <dbReference type="ARBA" id="ARBA00013168"/>
    </source>
</evidence>
<dbReference type="SMART" id="SM00863">
    <property type="entry name" value="tRNA_SAD"/>
    <property type="match status" value="1"/>
</dbReference>
<dbReference type="AlphaFoldDB" id="A0A5B9D5Y8"/>
<dbReference type="InterPro" id="IPR018164">
    <property type="entry name" value="Ala-tRNA-synth_IIc_N"/>
</dbReference>